<evidence type="ECO:0000313" key="3">
    <source>
        <dbReference type="Proteomes" id="UP001610335"/>
    </source>
</evidence>
<dbReference type="InterPro" id="IPR054416">
    <property type="entry name" value="GST_UstS-like_C"/>
</dbReference>
<gene>
    <name evidence="2" type="ORF">BDW59DRAFT_141906</name>
</gene>
<dbReference type="SUPFAM" id="SSF52833">
    <property type="entry name" value="Thioredoxin-like"/>
    <property type="match status" value="1"/>
</dbReference>
<feature type="domain" description="Glutathione S-transferase UstS-like C-terminal" evidence="1">
    <location>
        <begin position="118"/>
        <end position="258"/>
    </location>
</feature>
<dbReference type="EMBL" id="JBFXLS010000015">
    <property type="protein sequence ID" value="KAL2829737.1"/>
    <property type="molecule type" value="Genomic_DNA"/>
</dbReference>
<dbReference type="Gene3D" id="1.20.1050.10">
    <property type="match status" value="1"/>
</dbReference>
<proteinExistence type="predicted"/>
<comment type="caution">
    <text evidence="2">The sequence shown here is derived from an EMBL/GenBank/DDBJ whole genome shotgun (WGS) entry which is preliminary data.</text>
</comment>
<protein>
    <recommendedName>
        <fullName evidence="1">Glutathione S-transferase UstS-like C-terminal domain-containing protein</fullName>
    </recommendedName>
</protein>
<accession>A0ABR4IS90</accession>
<evidence type="ECO:0000259" key="1">
    <source>
        <dbReference type="Pfam" id="PF22041"/>
    </source>
</evidence>
<name>A0ABR4IS90_9EURO</name>
<reference evidence="2 3" key="1">
    <citation type="submission" date="2024-07" db="EMBL/GenBank/DDBJ databases">
        <title>Section-level genome sequencing and comparative genomics of Aspergillus sections Usti and Cavernicolus.</title>
        <authorList>
            <consortium name="Lawrence Berkeley National Laboratory"/>
            <person name="Nybo J.L."/>
            <person name="Vesth T.C."/>
            <person name="Theobald S."/>
            <person name="Frisvad J.C."/>
            <person name="Larsen T.O."/>
            <person name="Kjaerboelling I."/>
            <person name="Rothschild-Mancinelli K."/>
            <person name="Lyhne E.K."/>
            <person name="Kogle M.E."/>
            <person name="Barry K."/>
            <person name="Clum A."/>
            <person name="Na H."/>
            <person name="Ledsgaard L."/>
            <person name="Lin J."/>
            <person name="Lipzen A."/>
            <person name="Kuo A."/>
            <person name="Riley R."/>
            <person name="Mondo S."/>
            <person name="LaButti K."/>
            <person name="Haridas S."/>
            <person name="Pangalinan J."/>
            <person name="Salamov A.A."/>
            <person name="Simmons B.A."/>
            <person name="Magnuson J.K."/>
            <person name="Chen J."/>
            <person name="Drula E."/>
            <person name="Henrissat B."/>
            <person name="Wiebenga A."/>
            <person name="Lubbers R.J."/>
            <person name="Gomes A.C."/>
            <person name="Makela M.R."/>
            <person name="Stajich J."/>
            <person name="Grigoriev I.V."/>
            <person name="Mortensen U.H."/>
            <person name="De vries R.P."/>
            <person name="Baker S.E."/>
            <person name="Andersen M.R."/>
        </authorList>
    </citation>
    <scope>NUCLEOTIDE SEQUENCE [LARGE SCALE GENOMIC DNA]</scope>
    <source>
        <strain evidence="2 3">CBS 600.67</strain>
    </source>
</reference>
<evidence type="ECO:0000313" key="2">
    <source>
        <dbReference type="EMBL" id="KAL2829737.1"/>
    </source>
</evidence>
<dbReference type="Pfam" id="PF22041">
    <property type="entry name" value="GST_C_7"/>
    <property type="match status" value="1"/>
</dbReference>
<keyword evidence="3" id="KW-1185">Reference proteome</keyword>
<dbReference type="InterPro" id="IPR036249">
    <property type="entry name" value="Thioredoxin-like_sf"/>
</dbReference>
<sequence>MTDSTPVHFFDILSDLPGPSKAWSPNTLKTRMTLNYKAIPYTQTYITYPDIAPLLISLSIPPHPKGAAHTPYTLPVICHPSVTSTPSGALMNSFPIALHLEEQYPARTIFPSGNASYALAVAVDKLMQDATMAGYTLLAPPIAEILDKPRGREFYIRTRSSGDMFGKPLGEVRPTDEEEVEGLVREMKRGMMPLLQMLKGKSGGKSGPYFEGDQPGYADFICVAYLFWVKVADGKIWEELMGLGDGEVKALWYACYQWVEGQGEEKDWEIRQ</sequence>
<organism evidence="2 3">
    <name type="scientific">Aspergillus cavernicola</name>
    <dbReference type="NCBI Taxonomy" id="176166"/>
    <lineage>
        <taxon>Eukaryota</taxon>
        <taxon>Fungi</taxon>
        <taxon>Dikarya</taxon>
        <taxon>Ascomycota</taxon>
        <taxon>Pezizomycotina</taxon>
        <taxon>Eurotiomycetes</taxon>
        <taxon>Eurotiomycetidae</taxon>
        <taxon>Eurotiales</taxon>
        <taxon>Aspergillaceae</taxon>
        <taxon>Aspergillus</taxon>
        <taxon>Aspergillus subgen. Nidulantes</taxon>
    </lineage>
</organism>
<dbReference type="InterPro" id="IPR036282">
    <property type="entry name" value="Glutathione-S-Trfase_C_sf"/>
</dbReference>
<dbReference type="SUPFAM" id="SSF47616">
    <property type="entry name" value="GST C-terminal domain-like"/>
    <property type="match status" value="1"/>
</dbReference>
<dbReference type="Proteomes" id="UP001610335">
    <property type="component" value="Unassembled WGS sequence"/>
</dbReference>
<dbReference type="Gene3D" id="3.40.30.10">
    <property type="entry name" value="Glutaredoxin"/>
    <property type="match status" value="1"/>
</dbReference>